<dbReference type="InterPro" id="IPR036412">
    <property type="entry name" value="HAD-like_sf"/>
</dbReference>
<reference evidence="4 5" key="1">
    <citation type="journal article" date="2023" name="Int. J. Syst. Evol. Microbiol.">
        <title>Streptococcus sciuri sp. nov., Staphylococcus marylandisciuri sp. nov. and Staphylococcus americanisciuri sp. nov., isolated from faeces of eastern grey squirrel (Sciurus carolinensis).</title>
        <authorList>
            <person name="Volokhov D.V."/>
            <person name="Zagorodnyaya T.A."/>
            <person name="Furtak V.A."/>
            <person name="Nattanmai G."/>
            <person name="Randall L."/>
            <person name="Jose S."/>
            <person name="Gao Y."/>
            <person name="Eisenberg T."/>
            <person name="Delmonte P."/>
            <person name="Blom J."/>
            <person name="Mitchell K.K."/>
        </authorList>
    </citation>
    <scope>NUCLEOTIDE SEQUENCE [LARGE SCALE GENOMIC DNA]</scope>
    <source>
        <strain evidence="4 5">GRT3</strain>
    </source>
</reference>
<accession>A0ABT2F275</accession>
<dbReference type="Gene3D" id="3.40.50.1000">
    <property type="entry name" value="HAD superfamily/HAD-like"/>
    <property type="match status" value="1"/>
</dbReference>
<dbReference type="EMBL" id="JANUXY010000005">
    <property type="protein sequence ID" value="MCS4486544.1"/>
    <property type="molecule type" value="Genomic_DNA"/>
</dbReference>
<keyword evidence="3" id="KW-0460">Magnesium</keyword>
<dbReference type="InterPro" id="IPR023198">
    <property type="entry name" value="PGP-like_dom2"/>
</dbReference>
<dbReference type="InterPro" id="IPR023214">
    <property type="entry name" value="HAD_sf"/>
</dbReference>
<evidence type="ECO:0000313" key="5">
    <source>
        <dbReference type="Proteomes" id="UP001205609"/>
    </source>
</evidence>
<dbReference type="PANTHER" id="PTHR46470:SF2">
    <property type="entry name" value="GLYCERALDEHYDE 3-PHOSPHATE PHOSPHATASE"/>
    <property type="match status" value="1"/>
</dbReference>
<dbReference type="Gene3D" id="1.10.150.240">
    <property type="entry name" value="Putative phosphatase, domain 2"/>
    <property type="match status" value="1"/>
</dbReference>
<proteinExistence type="predicted"/>
<sequence length="234" mass="27080">MKNIYFDLDDTLIQTQEAYAYVNEQLSQIVSAETEYSPTEVMHVMNKIDIGKISTLSFSPDRYCNSWVETFHKLMPSGSYNEKEVFKLASSIFTMDIPLHSDAKDVLSDIKSHRYTDVKLNVLTHGDKAIQMKRIEDLNLQELFDDIWIVDHKDTNTYHQLSSGKDIMIGNSINHDVVPSIESGWNAYHIERKLSWDYDGKKKNSDLNFESFQDLRDIWQAITSNKEDTNGNKP</sequence>
<dbReference type="InterPro" id="IPR051400">
    <property type="entry name" value="HAD-like_hydrolase"/>
</dbReference>
<dbReference type="InterPro" id="IPR041492">
    <property type="entry name" value="HAD_2"/>
</dbReference>
<evidence type="ECO:0000256" key="2">
    <source>
        <dbReference type="ARBA" id="ARBA00022801"/>
    </source>
</evidence>
<dbReference type="GO" id="GO:0016787">
    <property type="term" value="F:hydrolase activity"/>
    <property type="evidence" value="ECO:0007669"/>
    <property type="project" value="UniProtKB-KW"/>
</dbReference>
<dbReference type="Proteomes" id="UP001205609">
    <property type="component" value="Unassembled WGS sequence"/>
</dbReference>
<protein>
    <submittedName>
        <fullName evidence="4">HAD family hydrolase</fullName>
    </submittedName>
</protein>
<dbReference type="SUPFAM" id="SSF56784">
    <property type="entry name" value="HAD-like"/>
    <property type="match status" value="1"/>
</dbReference>
<evidence type="ECO:0000313" key="4">
    <source>
        <dbReference type="EMBL" id="MCS4486544.1"/>
    </source>
</evidence>
<organism evidence="4 5">
    <name type="scientific">Staphylococcus americanisciuri</name>
    <dbReference type="NCBI Taxonomy" id="2973940"/>
    <lineage>
        <taxon>Bacteria</taxon>
        <taxon>Bacillati</taxon>
        <taxon>Bacillota</taxon>
        <taxon>Bacilli</taxon>
        <taxon>Bacillales</taxon>
        <taxon>Staphylococcaceae</taxon>
        <taxon>Staphylococcus</taxon>
    </lineage>
</organism>
<keyword evidence="1" id="KW-0479">Metal-binding</keyword>
<dbReference type="PANTHER" id="PTHR46470">
    <property type="entry name" value="N-ACYLNEURAMINATE-9-PHOSPHATASE"/>
    <property type="match status" value="1"/>
</dbReference>
<comment type="caution">
    <text evidence="4">The sequence shown here is derived from an EMBL/GenBank/DDBJ whole genome shotgun (WGS) entry which is preliminary data.</text>
</comment>
<dbReference type="Pfam" id="PF13419">
    <property type="entry name" value="HAD_2"/>
    <property type="match status" value="1"/>
</dbReference>
<keyword evidence="5" id="KW-1185">Reference proteome</keyword>
<dbReference type="RefSeq" id="WP_259199922.1">
    <property type="nucleotide sequence ID" value="NZ_JANUXY010000005.1"/>
</dbReference>
<evidence type="ECO:0000256" key="1">
    <source>
        <dbReference type="ARBA" id="ARBA00022723"/>
    </source>
</evidence>
<gene>
    <name evidence="4" type="ORF">NXS11_06475</name>
</gene>
<keyword evidence="2 4" id="KW-0378">Hydrolase</keyword>
<name>A0ABT2F275_9STAP</name>
<evidence type="ECO:0000256" key="3">
    <source>
        <dbReference type="ARBA" id="ARBA00022842"/>
    </source>
</evidence>